<reference evidence="12" key="1">
    <citation type="submission" date="2018-10" db="EMBL/GenBank/DDBJ databases">
        <authorList>
            <person name="Gruber-Vodicka H."/>
            <person name="Jaeckle O."/>
        </authorList>
    </citation>
    <scope>NUCLEOTIDE SEQUENCE</scope>
</reference>
<dbReference type="GO" id="GO:0008841">
    <property type="term" value="F:dihydrofolate synthase activity"/>
    <property type="evidence" value="ECO:0007669"/>
    <property type="project" value="TreeGrafter"/>
</dbReference>
<dbReference type="AlphaFoldDB" id="A0A484H5Y6"/>
<accession>A0A484H5Y6</accession>
<evidence type="ECO:0000256" key="1">
    <source>
        <dbReference type="ARBA" id="ARBA00001946"/>
    </source>
</evidence>
<feature type="domain" description="Mur ligase C-terminal" evidence="10">
    <location>
        <begin position="314"/>
        <end position="431"/>
    </location>
</feature>
<dbReference type="InterPro" id="IPR018109">
    <property type="entry name" value="Folylpolyglutamate_synth_CS"/>
</dbReference>
<organism evidence="12">
    <name type="scientific">invertebrate metagenome</name>
    <dbReference type="NCBI Taxonomy" id="1711999"/>
    <lineage>
        <taxon>unclassified sequences</taxon>
        <taxon>metagenomes</taxon>
        <taxon>organismal metagenomes</taxon>
    </lineage>
</organism>
<sequence length="447" mass="48275">MSLPLVSINRHENSTDTVLNRLAALHPKAIDMSLERVWRLLQALNHPETALPPVIHVAGTNGKGSVVAYLRAFLEAAGFLVHAYTSPHLIRFNERIRVAGQLMDDSALLALLEEVERLNAGKPVTFFEITTCAAFLAFAQTRADVVLLETGLGGRLDATNVLKHPILTVLTPIAMDHAQYLGDHLEAITAEKAHILKPGVGCISAKQDRKVATIIELRSLEVGAPVWREGREWQIRTHKNKSMIFEGLHGALHLPLPALSGNFQVRNAGLAIAAVERLPFCVTAAHIAAGLQMVEWPGRLQRLIRGSLVEGLPTGWEVWIDGGHNPAAADALARHVRNWRDIPLALVVGMLATKDAEGFLRPLLPRVAHIRTVTIPRQSASLGAEALAALAVAQGHPDAQAAESVTAAVAGIVAHYRDRGNRTLGRILVAGSIYLVGTVLAENGELR</sequence>
<keyword evidence="4 12" id="KW-0436">Ligase</keyword>
<evidence type="ECO:0000313" key="12">
    <source>
        <dbReference type="EMBL" id="VBB68771.1"/>
    </source>
</evidence>
<evidence type="ECO:0000256" key="5">
    <source>
        <dbReference type="ARBA" id="ARBA00022723"/>
    </source>
</evidence>
<evidence type="ECO:0000256" key="9">
    <source>
        <dbReference type="ARBA" id="ARBA00047493"/>
    </source>
</evidence>
<dbReference type="InterPro" id="IPR013221">
    <property type="entry name" value="Mur_ligase_cen"/>
</dbReference>
<name>A0A484H5Y6_9ZZZZ</name>
<keyword evidence="5" id="KW-0479">Metal-binding</keyword>
<gene>
    <name evidence="12" type="ORF">RIEGSTA812A_PEG_244</name>
</gene>
<evidence type="ECO:0000259" key="11">
    <source>
        <dbReference type="Pfam" id="PF08245"/>
    </source>
</evidence>
<evidence type="ECO:0000256" key="4">
    <source>
        <dbReference type="ARBA" id="ARBA00022598"/>
    </source>
</evidence>
<dbReference type="InterPro" id="IPR004101">
    <property type="entry name" value="Mur_ligase_C"/>
</dbReference>
<dbReference type="GO" id="GO:0046872">
    <property type="term" value="F:metal ion binding"/>
    <property type="evidence" value="ECO:0007669"/>
    <property type="project" value="UniProtKB-KW"/>
</dbReference>
<proteinExistence type="inferred from homology"/>
<comment type="similarity">
    <text evidence="2">Belongs to the folylpolyglutamate synthase family.</text>
</comment>
<dbReference type="FunFam" id="3.40.1190.10:FF:000011">
    <property type="entry name" value="Folylpolyglutamate synthase/dihydrofolate synthase"/>
    <property type="match status" value="1"/>
</dbReference>
<dbReference type="EMBL" id="LR026963">
    <property type="protein sequence ID" value="VBB68771.1"/>
    <property type="molecule type" value="Genomic_DNA"/>
</dbReference>
<keyword evidence="7" id="KW-0067">ATP-binding</keyword>
<evidence type="ECO:0000256" key="2">
    <source>
        <dbReference type="ARBA" id="ARBA00008276"/>
    </source>
</evidence>
<evidence type="ECO:0000259" key="10">
    <source>
        <dbReference type="Pfam" id="PF02875"/>
    </source>
</evidence>
<dbReference type="NCBIfam" id="TIGR01499">
    <property type="entry name" value="folC"/>
    <property type="match status" value="1"/>
</dbReference>
<evidence type="ECO:0000256" key="3">
    <source>
        <dbReference type="ARBA" id="ARBA00013025"/>
    </source>
</evidence>
<dbReference type="PANTHER" id="PTHR11136:SF0">
    <property type="entry name" value="DIHYDROFOLATE SYNTHETASE-RELATED"/>
    <property type="match status" value="1"/>
</dbReference>
<evidence type="ECO:0000256" key="8">
    <source>
        <dbReference type="ARBA" id="ARBA00022842"/>
    </source>
</evidence>
<dbReference type="Gene3D" id="3.40.1190.10">
    <property type="entry name" value="Mur-like, catalytic domain"/>
    <property type="match status" value="1"/>
</dbReference>
<feature type="domain" description="Mur ligase central" evidence="11">
    <location>
        <begin position="57"/>
        <end position="275"/>
    </location>
</feature>
<evidence type="ECO:0000256" key="7">
    <source>
        <dbReference type="ARBA" id="ARBA00022840"/>
    </source>
</evidence>
<dbReference type="InterPro" id="IPR001645">
    <property type="entry name" value="Folylpolyglutamate_synth"/>
</dbReference>
<dbReference type="SUPFAM" id="SSF53623">
    <property type="entry name" value="MurD-like peptide ligases, catalytic domain"/>
    <property type="match status" value="1"/>
</dbReference>
<dbReference type="EC" id="6.3.2.17" evidence="3"/>
<keyword evidence="6" id="KW-0547">Nucleotide-binding</keyword>
<dbReference type="PANTHER" id="PTHR11136">
    <property type="entry name" value="FOLYLPOLYGLUTAMATE SYNTHASE-RELATED"/>
    <property type="match status" value="1"/>
</dbReference>
<keyword evidence="8" id="KW-0460">Magnesium</keyword>
<dbReference type="Pfam" id="PF02875">
    <property type="entry name" value="Mur_ligase_C"/>
    <property type="match status" value="1"/>
</dbReference>
<dbReference type="PIRSF" id="PIRSF001563">
    <property type="entry name" value="Folylpolyglu_synth"/>
    <property type="match status" value="1"/>
</dbReference>
<dbReference type="GO" id="GO:0004326">
    <property type="term" value="F:tetrahydrofolylpolyglutamate synthase activity"/>
    <property type="evidence" value="ECO:0007669"/>
    <property type="project" value="UniProtKB-EC"/>
</dbReference>
<dbReference type="InterPro" id="IPR036565">
    <property type="entry name" value="Mur-like_cat_sf"/>
</dbReference>
<dbReference type="GO" id="GO:0005737">
    <property type="term" value="C:cytoplasm"/>
    <property type="evidence" value="ECO:0007669"/>
    <property type="project" value="TreeGrafter"/>
</dbReference>
<dbReference type="Gene3D" id="3.90.190.20">
    <property type="entry name" value="Mur ligase, C-terminal domain"/>
    <property type="match status" value="1"/>
</dbReference>
<dbReference type="SUPFAM" id="SSF53244">
    <property type="entry name" value="MurD-like peptide ligases, peptide-binding domain"/>
    <property type="match status" value="1"/>
</dbReference>
<comment type="cofactor">
    <cofactor evidence="1">
        <name>Mg(2+)</name>
        <dbReference type="ChEBI" id="CHEBI:18420"/>
    </cofactor>
</comment>
<dbReference type="InterPro" id="IPR036615">
    <property type="entry name" value="Mur_ligase_C_dom_sf"/>
</dbReference>
<comment type="catalytic activity">
    <reaction evidence="9">
        <text>(6S)-5,6,7,8-tetrahydrofolyl-(gamma-L-Glu)(n) + L-glutamate + ATP = (6S)-5,6,7,8-tetrahydrofolyl-(gamma-L-Glu)(n+1) + ADP + phosphate + H(+)</text>
        <dbReference type="Rhea" id="RHEA:10580"/>
        <dbReference type="Rhea" id="RHEA-COMP:14738"/>
        <dbReference type="Rhea" id="RHEA-COMP:14740"/>
        <dbReference type="ChEBI" id="CHEBI:15378"/>
        <dbReference type="ChEBI" id="CHEBI:29985"/>
        <dbReference type="ChEBI" id="CHEBI:30616"/>
        <dbReference type="ChEBI" id="CHEBI:43474"/>
        <dbReference type="ChEBI" id="CHEBI:141005"/>
        <dbReference type="ChEBI" id="CHEBI:456216"/>
        <dbReference type="EC" id="6.3.2.17"/>
    </reaction>
</comment>
<evidence type="ECO:0000256" key="6">
    <source>
        <dbReference type="ARBA" id="ARBA00022741"/>
    </source>
</evidence>
<dbReference type="PROSITE" id="PS01012">
    <property type="entry name" value="FOLYLPOLYGLU_SYNT_2"/>
    <property type="match status" value="1"/>
</dbReference>
<dbReference type="Pfam" id="PF08245">
    <property type="entry name" value="Mur_ligase_M"/>
    <property type="match status" value="1"/>
</dbReference>
<dbReference type="GO" id="GO:0005524">
    <property type="term" value="F:ATP binding"/>
    <property type="evidence" value="ECO:0007669"/>
    <property type="project" value="UniProtKB-KW"/>
</dbReference>
<protein>
    <recommendedName>
        <fullName evidence="3">tetrahydrofolate synthase</fullName>
        <ecNumber evidence="3">6.3.2.17</ecNumber>
    </recommendedName>
</protein>